<proteinExistence type="predicted"/>
<dbReference type="Proteomes" id="UP000030832">
    <property type="component" value="Unassembled WGS sequence"/>
</dbReference>
<evidence type="ECO:0000313" key="2">
    <source>
        <dbReference type="Proteomes" id="UP000030832"/>
    </source>
</evidence>
<protein>
    <submittedName>
        <fullName evidence="1">Uncharacterized protein</fullName>
    </submittedName>
</protein>
<evidence type="ECO:0000313" key="1">
    <source>
        <dbReference type="EMBL" id="KHF41717.1"/>
    </source>
</evidence>
<dbReference type="AlphaFoldDB" id="A0A0B0ILE6"/>
<comment type="caution">
    <text evidence="1">The sequence shown here is derived from an EMBL/GenBank/DDBJ whole genome shotgun (WGS) entry which is preliminary data.</text>
</comment>
<reference evidence="1 2" key="1">
    <citation type="submission" date="2014-09" db="EMBL/GenBank/DDBJ databases">
        <title>Genome sequencing and annotation of Bacillus Okhensis strain Kh10-101T.</title>
        <authorList>
            <person name="Prakash J.S."/>
        </authorList>
    </citation>
    <scope>NUCLEOTIDE SEQUENCE [LARGE SCALE GENOMIC DNA]</scope>
    <source>
        <strain evidence="2">Kh10-101T</strain>
    </source>
</reference>
<dbReference type="RefSeq" id="WP_034625968.1">
    <property type="nucleotide sequence ID" value="NZ_JRJU01000002.1"/>
</dbReference>
<dbReference type="OrthoDB" id="9913937at2"/>
<name>A0A0B0ILE6_9BACI</name>
<dbReference type="EMBL" id="JRJU01000002">
    <property type="protein sequence ID" value="KHF41717.1"/>
    <property type="molecule type" value="Genomic_DNA"/>
</dbReference>
<keyword evidence="2" id="KW-1185">Reference proteome</keyword>
<gene>
    <name evidence="1" type="ORF">LQ50_03195</name>
</gene>
<organism evidence="1 2">
    <name type="scientific">Halalkalibacter okhensis</name>
    <dbReference type="NCBI Taxonomy" id="333138"/>
    <lineage>
        <taxon>Bacteria</taxon>
        <taxon>Bacillati</taxon>
        <taxon>Bacillota</taxon>
        <taxon>Bacilli</taxon>
        <taxon>Bacillales</taxon>
        <taxon>Bacillaceae</taxon>
        <taxon>Halalkalibacter</taxon>
    </lineage>
</organism>
<sequence>MFKKDDWKIVWQGIEYNITVVEQLGGIQIIRRNDDEYFIALVEKPISKIKVKELGLKYRHLYFVYTYQKDEAYQVVSYKNKKMVTCDTSWISLIDVLSYLYEGFGFDLENEYDVINHDN</sequence>
<accession>A0A0B0ILE6</accession>